<dbReference type="InterPro" id="IPR028994">
    <property type="entry name" value="Integrin_alpha_N"/>
</dbReference>
<gene>
    <name evidence="5" type="ORF">COY52_08460</name>
</gene>
<evidence type="ECO:0008006" key="7">
    <source>
        <dbReference type="Google" id="ProtNLM"/>
    </source>
</evidence>
<dbReference type="InterPro" id="IPR011990">
    <property type="entry name" value="TPR-like_helical_dom_sf"/>
</dbReference>
<comment type="caution">
    <text evidence="5">The sequence shown here is derived from an EMBL/GenBank/DDBJ whole genome shotgun (WGS) entry which is preliminary data.</text>
</comment>
<evidence type="ECO:0000313" key="6">
    <source>
        <dbReference type="Proteomes" id="UP000229307"/>
    </source>
</evidence>
<proteinExistence type="predicted"/>
<reference evidence="6" key="1">
    <citation type="submission" date="2017-09" db="EMBL/GenBank/DDBJ databases">
        <title>Depth-based differentiation of microbial function through sediment-hosted aquifers and enrichment of novel symbionts in the deep terrestrial subsurface.</title>
        <authorList>
            <person name="Probst A.J."/>
            <person name="Ladd B."/>
            <person name="Jarett J.K."/>
            <person name="Geller-Mcgrath D.E."/>
            <person name="Sieber C.M.K."/>
            <person name="Emerson J.B."/>
            <person name="Anantharaman K."/>
            <person name="Thomas B.C."/>
            <person name="Malmstrom R."/>
            <person name="Stieglmeier M."/>
            <person name="Klingl A."/>
            <person name="Woyke T."/>
            <person name="Ryan C.M."/>
            <person name="Banfield J.F."/>
        </authorList>
    </citation>
    <scope>NUCLEOTIDE SEQUENCE [LARGE SCALE GENOMIC DNA]</scope>
</reference>
<dbReference type="AlphaFoldDB" id="A0A2M7S906"/>
<dbReference type="PROSITE" id="PS50005">
    <property type="entry name" value="TPR"/>
    <property type="match status" value="2"/>
</dbReference>
<dbReference type="SUPFAM" id="SSF48452">
    <property type="entry name" value="TPR-like"/>
    <property type="match status" value="1"/>
</dbReference>
<evidence type="ECO:0000256" key="3">
    <source>
        <dbReference type="PROSITE-ProRule" id="PRU00339"/>
    </source>
</evidence>
<sequence length="392" mass="43787">MPRPRARKHIRFRYVLLIAGIALAVFFIIRFVYSGKYLREGLRLYEEKDAEQALDRLEKAARLNPWSSEAFAKLSFLYLQKGWFAKAAEFAEKAIALKPESEDAIAALGESSFHLARSEESKNNYPEAYRLYRKGAEACRKALAISPSADTIKYLSTAYLYLGEYDEGIVYFGEKLPDNNDAAKERTKLLEIKKRFIAGGGPSGIVDPDTDGPLPAGGELAVAGHPIFKFSGSDTEMFQNGVFYSDLDKDGSTELVLIYKIPSASASASGPKSCFVSVFKRSAGRWEVRWNTRLSGSDIGYFTVENINNDTWPDIAVESIYDFKSGAVLNIYSWNGSSYKTLQQIGPTWGTTLQDLDGDGAMEIVILDRKKNEYSSITYKWDGAKYARLPDQ</sequence>
<dbReference type="InterPro" id="IPR051012">
    <property type="entry name" value="CellSynth/LPSAsmb/PSIAsmb"/>
</dbReference>
<evidence type="ECO:0000256" key="1">
    <source>
        <dbReference type="ARBA" id="ARBA00022737"/>
    </source>
</evidence>
<protein>
    <recommendedName>
        <fullName evidence="7">Tetratricopeptide repeat protein</fullName>
    </recommendedName>
</protein>
<dbReference type="Gene3D" id="1.25.40.10">
    <property type="entry name" value="Tetratricopeptide repeat domain"/>
    <property type="match status" value="1"/>
</dbReference>
<keyword evidence="4" id="KW-1133">Transmembrane helix</keyword>
<evidence type="ECO:0000256" key="2">
    <source>
        <dbReference type="ARBA" id="ARBA00022803"/>
    </source>
</evidence>
<dbReference type="EMBL" id="PFMR01000222">
    <property type="protein sequence ID" value="PIZ15949.1"/>
    <property type="molecule type" value="Genomic_DNA"/>
</dbReference>
<dbReference type="Proteomes" id="UP000229307">
    <property type="component" value="Unassembled WGS sequence"/>
</dbReference>
<keyword evidence="2 3" id="KW-0802">TPR repeat</keyword>
<evidence type="ECO:0000256" key="4">
    <source>
        <dbReference type="SAM" id="Phobius"/>
    </source>
</evidence>
<dbReference type="InterPro" id="IPR019734">
    <property type="entry name" value="TPR_rpt"/>
</dbReference>
<dbReference type="PANTHER" id="PTHR45586:SF1">
    <property type="entry name" value="LIPOPOLYSACCHARIDE ASSEMBLY PROTEIN B"/>
    <property type="match status" value="1"/>
</dbReference>
<feature type="transmembrane region" description="Helical" evidence="4">
    <location>
        <begin position="12"/>
        <end position="33"/>
    </location>
</feature>
<dbReference type="PANTHER" id="PTHR45586">
    <property type="entry name" value="TPR REPEAT-CONTAINING PROTEIN PA4667"/>
    <property type="match status" value="1"/>
</dbReference>
<dbReference type="Gene3D" id="2.130.10.130">
    <property type="entry name" value="Integrin alpha, N-terminal"/>
    <property type="match status" value="1"/>
</dbReference>
<dbReference type="SUPFAM" id="SSF69318">
    <property type="entry name" value="Integrin alpha N-terminal domain"/>
    <property type="match status" value="1"/>
</dbReference>
<keyword evidence="1" id="KW-0677">Repeat</keyword>
<keyword evidence="4" id="KW-0472">Membrane</keyword>
<accession>A0A2M7S906</accession>
<feature type="repeat" description="TPR" evidence="3">
    <location>
        <begin position="34"/>
        <end position="67"/>
    </location>
</feature>
<organism evidence="5 6">
    <name type="scientific">Candidatus Desantisbacteria bacterium CG_4_10_14_0_8_um_filter_48_22</name>
    <dbReference type="NCBI Taxonomy" id="1974543"/>
    <lineage>
        <taxon>Bacteria</taxon>
        <taxon>Candidatus Desantisiibacteriota</taxon>
    </lineage>
</organism>
<evidence type="ECO:0000313" key="5">
    <source>
        <dbReference type="EMBL" id="PIZ15949.1"/>
    </source>
</evidence>
<feature type="repeat" description="TPR" evidence="3">
    <location>
        <begin position="68"/>
        <end position="101"/>
    </location>
</feature>
<name>A0A2M7S906_9BACT</name>
<keyword evidence="4" id="KW-0812">Transmembrane</keyword>